<keyword evidence="3" id="KW-1185">Reference proteome</keyword>
<evidence type="ECO:0000313" key="3">
    <source>
        <dbReference type="Proteomes" id="UP001594351"/>
    </source>
</evidence>
<name>A0ABV6YZZ2_UNCC1</name>
<feature type="compositionally biased region" description="Low complexity" evidence="1">
    <location>
        <begin position="136"/>
        <end position="145"/>
    </location>
</feature>
<protein>
    <submittedName>
        <fullName evidence="2">Uncharacterized protein</fullName>
    </submittedName>
</protein>
<proteinExistence type="predicted"/>
<feature type="compositionally biased region" description="Acidic residues" evidence="1">
    <location>
        <begin position="120"/>
        <end position="135"/>
    </location>
</feature>
<feature type="compositionally biased region" description="Acidic residues" evidence="1">
    <location>
        <begin position="35"/>
        <end position="56"/>
    </location>
</feature>
<feature type="compositionally biased region" description="Polar residues" evidence="1">
    <location>
        <begin position="102"/>
        <end position="114"/>
    </location>
</feature>
<sequence length="180" mass="20396">MTRQQEQVASDDEDLTLVDDPDTVSTHTQTAESEDHPEDDDIFDFEETLSEQEQTPEVDTSPQTIEASAPAEVEDIVLEDDSEPEPELEIETPAIELDHSEQSLNGDTTQQESQPGEEIQFVEDEEIVDLDEDLQQQEPLTEPETSAAEDVEDTEDSRLTLSLTRKWGWMMNSMRSQNLK</sequence>
<feature type="compositionally biased region" description="Acidic residues" evidence="1">
    <location>
        <begin position="72"/>
        <end position="90"/>
    </location>
</feature>
<feature type="compositionally biased region" description="Polar residues" evidence="1">
    <location>
        <begin position="57"/>
        <end position="66"/>
    </location>
</feature>
<dbReference type="Proteomes" id="UP001594351">
    <property type="component" value="Unassembled WGS sequence"/>
</dbReference>
<evidence type="ECO:0000313" key="2">
    <source>
        <dbReference type="EMBL" id="MFC1851765.1"/>
    </source>
</evidence>
<evidence type="ECO:0000256" key="1">
    <source>
        <dbReference type="SAM" id="MobiDB-lite"/>
    </source>
</evidence>
<gene>
    <name evidence="2" type="ORF">ACFL27_16360</name>
</gene>
<dbReference type="EMBL" id="JBHPBY010000222">
    <property type="protein sequence ID" value="MFC1851765.1"/>
    <property type="molecule type" value="Genomic_DNA"/>
</dbReference>
<reference evidence="2 3" key="1">
    <citation type="submission" date="2024-09" db="EMBL/GenBank/DDBJ databases">
        <title>Laminarin stimulates single cell rates of sulfate reduction while oxygen inhibits transcriptomic activity in coastal marine sediment.</title>
        <authorList>
            <person name="Lindsay M."/>
            <person name="Orcutt B."/>
            <person name="Emerson D."/>
            <person name="Stepanauskas R."/>
            <person name="D'Angelo T."/>
        </authorList>
    </citation>
    <scope>NUCLEOTIDE SEQUENCE [LARGE SCALE GENOMIC DNA]</scope>
    <source>
        <strain evidence="2">SAG AM-311-K15</strain>
    </source>
</reference>
<accession>A0ABV6YZZ2</accession>
<feature type="region of interest" description="Disordered" evidence="1">
    <location>
        <begin position="1"/>
        <end position="157"/>
    </location>
</feature>
<organism evidence="2 3">
    <name type="scientific">candidate division CSSED10-310 bacterium</name>
    <dbReference type="NCBI Taxonomy" id="2855610"/>
    <lineage>
        <taxon>Bacteria</taxon>
        <taxon>Bacteria division CSSED10-310</taxon>
    </lineage>
</organism>
<comment type="caution">
    <text evidence="2">The sequence shown here is derived from an EMBL/GenBank/DDBJ whole genome shotgun (WGS) entry which is preliminary data.</text>
</comment>
<feature type="compositionally biased region" description="Acidic residues" evidence="1">
    <location>
        <begin position="9"/>
        <end position="22"/>
    </location>
</feature>